<dbReference type="Proteomes" id="UP000324222">
    <property type="component" value="Unassembled WGS sequence"/>
</dbReference>
<name>A0A5B7IAD2_PORTR</name>
<keyword evidence="2" id="KW-1185">Reference proteome</keyword>
<dbReference type="AlphaFoldDB" id="A0A5B7IAD2"/>
<protein>
    <submittedName>
        <fullName evidence="1">Uncharacterized protein</fullName>
    </submittedName>
</protein>
<proteinExistence type="predicted"/>
<evidence type="ECO:0000313" key="2">
    <source>
        <dbReference type="Proteomes" id="UP000324222"/>
    </source>
</evidence>
<gene>
    <name evidence="1" type="ORF">E2C01_077045</name>
</gene>
<dbReference type="EMBL" id="VSRR010059614">
    <property type="protein sequence ID" value="MPC82381.1"/>
    <property type="molecule type" value="Genomic_DNA"/>
</dbReference>
<comment type="caution">
    <text evidence="1">The sequence shown here is derived from an EMBL/GenBank/DDBJ whole genome shotgun (WGS) entry which is preliminary data.</text>
</comment>
<reference evidence="1" key="1">
    <citation type="submission" date="2019-05" db="EMBL/GenBank/DDBJ databases">
        <title>Another draft genome of Portunus trituberculatus and its Hox gene families provides insights of decapod evolution.</title>
        <authorList>
            <person name="Jeong J.-H."/>
            <person name="Song I."/>
            <person name="Kim S."/>
            <person name="Choi T."/>
            <person name="Kim D."/>
            <person name="Ryu S."/>
            <person name="Kim W."/>
        </authorList>
    </citation>
    <scope>NUCLEOTIDE SEQUENCE [LARGE SCALE GENOMIC DNA]</scope>
    <source>
        <tissue evidence="1">Muscle</tissue>
    </source>
</reference>
<evidence type="ECO:0000313" key="1">
    <source>
        <dbReference type="EMBL" id="MPC82381.1"/>
    </source>
</evidence>
<sequence>MLGDIAGHFGGKLSKGRRAASDAVIVLNRGCEWCACCPREELVYSKACRLA</sequence>
<accession>A0A5B7IAD2</accession>
<organism evidence="1 2">
    <name type="scientific">Portunus trituberculatus</name>
    <name type="common">Swimming crab</name>
    <name type="synonym">Neptunus trituberculatus</name>
    <dbReference type="NCBI Taxonomy" id="210409"/>
    <lineage>
        <taxon>Eukaryota</taxon>
        <taxon>Metazoa</taxon>
        <taxon>Ecdysozoa</taxon>
        <taxon>Arthropoda</taxon>
        <taxon>Crustacea</taxon>
        <taxon>Multicrustacea</taxon>
        <taxon>Malacostraca</taxon>
        <taxon>Eumalacostraca</taxon>
        <taxon>Eucarida</taxon>
        <taxon>Decapoda</taxon>
        <taxon>Pleocyemata</taxon>
        <taxon>Brachyura</taxon>
        <taxon>Eubrachyura</taxon>
        <taxon>Portunoidea</taxon>
        <taxon>Portunidae</taxon>
        <taxon>Portuninae</taxon>
        <taxon>Portunus</taxon>
    </lineage>
</organism>